<organism evidence="8 9">
    <name type="scientific">Drosophila madeirensis</name>
    <name type="common">Fruit fly</name>
    <dbReference type="NCBI Taxonomy" id="30013"/>
    <lineage>
        <taxon>Eukaryota</taxon>
        <taxon>Metazoa</taxon>
        <taxon>Ecdysozoa</taxon>
        <taxon>Arthropoda</taxon>
        <taxon>Hexapoda</taxon>
        <taxon>Insecta</taxon>
        <taxon>Pterygota</taxon>
        <taxon>Neoptera</taxon>
        <taxon>Endopterygota</taxon>
        <taxon>Diptera</taxon>
        <taxon>Brachycera</taxon>
        <taxon>Muscomorpha</taxon>
        <taxon>Ephydroidea</taxon>
        <taxon>Drosophilidae</taxon>
        <taxon>Drosophila</taxon>
        <taxon>Sophophora</taxon>
    </lineage>
</organism>
<evidence type="ECO:0000256" key="4">
    <source>
        <dbReference type="ARBA" id="ARBA00022900"/>
    </source>
</evidence>
<dbReference type="EMBL" id="AP029263">
    <property type="protein sequence ID" value="BFF91939.1"/>
    <property type="molecule type" value="Genomic_DNA"/>
</dbReference>
<dbReference type="SUPFAM" id="SSF57362">
    <property type="entry name" value="BPTI-like"/>
    <property type="match status" value="1"/>
</dbReference>
<evidence type="ECO:0000256" key="2">
    <source>
        <dbReference type="ARBA" id="ARBA00022525"/>
    </source>
</evidence>
<dbReference type="SMART" id="SM00131">
    <property type="entry name" value="KU"/>
    <property type="match status" value="1"/>
</dbReference>
<dbReference type="PANTHER" id="PTHR10083">
    <property type="entry name" value="KUNITZ-TYPE PROTEASE INHIBITOR-RELATED"/>
    <property type="match status" value="1"/>
</dbReference>
<evidence type="ECO:0000313" key="9">
    <source>
        <dbReference type="Proteomes" id="UP001500889"/>
    </source>
</evidence>
<dbReference type="Gene3D" id="4.10.410.10">
    <property type="entry name" value="Pancreatic trypsin inhibitor Kunitz domain"/>
    <property type="match status" value="1"/>
</dbReference>
<keyword evidence="9" id="KW-1185">Reference proteome</keyword>
<evidence type="ECO:0000256" key="5">
    <source>
        <dbReference type="ARBA" id="ARBA00023157"/>
    </source>
</evidence>
<keyword evidence="2" id="KW-0964">Secreted</keyword>
<proteinExistence type="predicted"/>
<protein>
    <submittedName>
        <fullName evidence="8">Protease inhibitor carrapatin-like</fullName>
    </submittedName>
</protein>
<dbReference type="AlphaFoldDB" id="A0AAU9F4L0"/>
<sequence length="116" mass="13956">MFLLRIAIVSMVVGIVYATETKDPFRDNWFREIREKLHNDVCLQKPSYGKCKGNRRLWYFNALRIKCESFIYSNCGGNHNRFHSYEECHEFCNRHDPDTIYKSLQMNDWVLANNRK</sequence>
<reference evidence="8 9" key="1">
    <citation type="submission" date="2024-02" db="EMBL/GenBank/DDBJ databases">
        <title>A chromosome-level genome assembly of Drosophila madeirensis, a fruit fly species endemic to Madeira island.</title>
        <authorList>
            <person name="Tomihara K."/>
            <person name="Llopart A."/>
            <person name="Yamamoto D."/>
        </authorList>
    </citation>
    <scope>NUCLEOTIDE SEQUENCE [LARGE SCALE GENOMIC DNA]</scope>
    <source>
        <strain evidence="8 9">RF1</strain>
    </source>
</reference>
<dbReference type="PANTHER" id="PTHR10083:SF217">
    <property type="entry name" value="BOOPHILIN-H2"/>
    <property type="match status" value="1"/>
</dbReference>
<dbReference type="GO" id="GO:0005615">
    <property type="term" value="C:extracellular space"/>
    <property type="evidence" value="ECO:0007669"/>
    <property type="project" value="TreeGrafter"/>
</dbReference>
<evidence type="ECO:0000313" key="8">
    <source>
        <dbReference type="EMBL" id="BFF91939.1"/>
    </source>
</evidence>
<evidence type="ECO:0000256" key="3">
    <source>
        <dbReference type="ARBA" id="ARBA00022690"/>
    </source>
</evidence>
<dbReference type="InterPro" id="IPR036880">
    <property type="entry name" value="Kunitz_BPTI_sf"/>
</dbReference>
<feature type="chain" id="PRO_5043784494" evidence="6">
    <location>
        <begin position="19"/>
        <end position="116"/>
    </location>
</feature>
<feature type="signal peptide" evidence="6">
    <location>
        <begin position="1"/>
        <end position="18"/>
    </location>
</feature>
<dbReference type="Proteomes" id="UP001500889">
    <property type="component" value="Chromosome O"/>
</dbReference>
<dbReference type="PRINTS" id="PR00759">
    <property type="entry name" value="BASICPTASE"/>
</dbReference>
<dbReference type="InterPro" id="IPR002223">
    <property type="entry name" value="Kunitz_BPTI"/>
</dbReference>
<gene>
    <name evidence="8" type="ORF">DMAD_10101</name>
</gene>
<evidence type="ECO:0000259" key="7">
    <source>
        <dbReference type="PROSITE" id="PS50279"/>
    </source>
</evidence>
<dbReference type="GO" id="GO:0004867">
    <property type="term" value="F:serine-type endopeptidase inhibitor activity"/>
    <property type="evidence" value="ECO:0007669"/>
    <property type="project" value="UniProtKB-KW"/>
</dbReference>
<keyword evidence="4" id="KW-0722">Serine protease inhibitor</keyword>
<dbReference type="PROSITE" id="PS50279">
    <property type="entry name" value="BPTI_KUNITZ_2"/>
    <property type="match status" value="1"/>
</dbReference>
<accession>A0AAU9F4L0</accession>
<keyword evidence="6" id="KW-0732">Signal</keyword>
<name>A0AAU9F4L0_DROMD</name>
<dbReference type="Pfam" id="PF00014">
    <property type="entry name" value="Kunitz_BPTI"/>
    <property type="match status" value="1"/>
</dbReference>
<feature type="domain" description="BPTI/Kunitz inhibitor" evidence="7">
    <location>
        <begin position="42"/>
        <end position="92"/>
    </location>
</feature>
<keyword evidence="3 8" id="KW-0646">Protease inhibitor</keyword>
<evidence type="ECO:0000256" key="1">
    <source>
        <dbReference type="ARBA" id="ARBA00004613"/>
    </source>
</evidence>
<evidence type="ECO:0000256" key="6">
    <source>
        <dbReference type="SAM" id="SignalP"/>
    </source>
</evidence>
<comment type="subcellular location">
    <subcellularLocation>
        <location evidence="1">Secreted</location>
    </subcellularLocation>
</comment>
<dbReference type="InterPro" id="IPR050098">
    <property type="entry name" value="TFPI/VKTCI-like"/>
</dbReference>
<dbReference type="CDD" id="cd00109">
    <property type="entry name" value="Kunitz-type"/>
    <property type="match status" value="1"/>
</dbReference>
<keyword evidence="5" id="KW-1015">Disulfide bond</keyword>